<evidence type="ECO:0000256" key="2">
    <source>
        <dbReference type="ARBA" id="ARBA00022491"/>
    </source>
</evidence>
<gene>
    <name evidence="6" type="ORF">KIW84_023404</name>
</gene>
<dbReference type="GO" id="GO:0000785">
    <property type="term" value="C:chromatin"/>
    <property type="evidence" value="ECO:0007669"/>
    <property type="project" value="TreeGrafter"/>
</dbReference>
<reference evidence="6 7" key="1">
    <citation type="journal article" date="2022" name="Nat. Genet.">
        <title>Improved pea reference genome and pan-genome highlight genomic features and evolutionary characteristics.</title>
        <authorList>
            <person name="Yang T."/>
            <person name="Liu R."/>
            <person name="Luo Y."/>
            <person name="Hu S."/>
            <person name="Wang D."/>
            <person name="Wang C."/>
            <person name="Pandey M.K."/>
            <person name="Ge S."/>
            <person name="Xu Q."/>
            <person name="Li N."/>
            <person name="Li G."/>
            <person name="Huang Y."/>
            <person name="Saxena R.K."/>
            <person name="Ji Y."/>
            <person name="Li M."/>
            <person name="Yan X."/>
            <person name="He Y."/>
            <person name="Liu Y."/>
            <person name="Wang X."/>
            <person name="Xiang C."/>
            <person name="Varshney R.K."/>
            <person name="Ding H."/>
            <person name="Gao S."/>
            <person name="Zong X."/>
        </authorList>
    </citation>
    <scope>NUCLEOTIDE SEQUENCE [LARGE SCALE GENOMIC DNA]</scope>
    <source>
        <strain evidence="6 7">cv. Zhongwan 6</strain>
    </source>
</reference>
<dbReference type="Proteomes" id="UP001058974">
    <property type="component" value="Chromosome 2"/>
</dbReference>
<keyword evidence="4 5" id="KW-0539">Nucleus</keyword>
<dbReference type="InterPro" id="IPR036600">
    <property type="entry name" value="PAH_sf"/>
</dbReference>
<evidence type="ECO:0000313" key="6">
    <source>
        <dbReference type="EMBL" id="KAI5437270.1"/>
    </source>
</evidence>
<evidence type="ECO:0000313" key="7">
    <source>
        <dbReference type="Proteomes" id="UP001058974"/>
    </source>
</evidence>
<dbReference type="FunFam" id="1.20.1160.11:FF:000003">
    <property type="entry name" value="Paired amphipathic helix SIN3-like protein"/>
    <property type="match status" value="1"/>
</dbReference>
<keyword evidence="7" id="KW-1185">Reference proteome</keyword>
<dbReference type="PANTHER" id="PTHR12346">
    <property type="entry name" value="SIN3B-RELATED"/>
    <property type="match status" value="1"/>
</dbReference>
<dbReference type="AlphaFoldDB" id="A0A9D5BB67"/>
<comment type="subcellular location">
    <subcellularLocation>
        <location evidence="1 5">Nucleus</location>
    </subcellularLocation>
</comment>
<evidence type="ECO:0000256" key="4">
    <source>
        <dbReference type="ARBA" id="ARBA00023242"/>
    </source>
</evidence>
<dbReference type="PANTHER" id="PTHR12346:SF0">
    <property type="entry name" value="SIN3A, ISOFORM G"/>
    <property type="match status" value="1"/>
</dbReference>
<sequence length="196" mass="23242">MLNFSNKFLLRFWPGQSETINRDIMEECTKKAIEFLDDVMGRLGEDKYDEFEMFLMDYDAKRIEITDFIENVKEIFEGDTYLLLKFNIFIPTEYEIKLPLEGERSQPKKHVTMEDATRFLNKIKAQLERVDNPTYKSFMSILTMYHNKQKSFTMVCQEVITLLQGHPELLNEFYEFLPKAVSDHYIGARNCARGDK</sequence>
<keyword evidence="2" id="KW-0678">Repressor</keyword>
<evidence type="ECO:0000256" key="3">
    <source>
        <dbReference type="ARBA" id="ARBA00022737"/>
    </source>
</evidence>
<dbReference type="Pfam" id="PF02671">
    <property type="entry name" value="PAH"/>
    <property type="match status" value="2"/>
</dbReference>
<dbReference type="GO" id="GO:0000118">
    <property type="term" value="C:histone deacetylase complex"/>
    <property type="evidence" value="ECO:0007669"/>
    <property type="project" value="TreeGrafter"/>
</dbReference>
<dbReference type="Gramene" id="Psat02G0340400-T1">
    <property type="protein sequence ID" value="KAI5437270.1"/>
    <property type="gene ID" value="KIW84_023404"/>
</dbReference>
<name>A0A9D5BB67_PEA</name>
<evidence type="ECO:0000256" key="5">
    <source>
        <dbReference type="PROSITE-ProRule" id="PRU00810"/>
    </source>
</evidence>
<dbReference type="SUPFAM" id="SSF47762">
    <property type="entry name" value="PAH2 domain"/>
    <property type="match status" value="2"/>
</dbReference>
<dbReference type="InterPro" id="IPR039774">
    <property type="entry name" value="Sin3-like"/>
</dbReference>
<dbReference type="InterPro" id="IPR003822">
    <property type="entry name" value="PAH"/>
</dbReference>
<organism evidence="6 7">
    <name type="scientific">Pisum sativum</name>
    <name type="common">Garden pea</name>
    <name type="synonym">Lathyrus oleraceus</name>
    <dbReference type="NCBI Taxonomy" id="3888"/>
    <lineage>
        <taxon>Eukaryota</taxon>
        <taxon>Viridiplantae</taxon>
        <taxon>Streptophyta</taxon>
        <taxon>Embryophyta</taxon>
        <taxon>Tracheophyta</taxon>
        <taxon>Spermatophyta</taxon>
        <taxon>Magnoliopsida</taxon>
        <taxon>eudicotyledons</taxon>
        <taxon>Gunneridae</taxon>
        <taxon>Pentapetalae</taxon>
        <taxon>rosids</taxon>
        <taxon>fabids</taxon>
        <taxon>Fabales</taxon>
        <taxon>Fabaceae</taxon>
        <taxon>Papilionoideae</taxon>
        <taxon>50 kb inversion clade</taxon>
        <taxon>NPAAA clade</taxon>
        <taxon>Hologalegina</taxon>
        <taxon>IRL clade</taxon>
        <taxon>Fabeae</taxon>
        <taxon>Lathyrus</taxon>
    </lineage>
</organism>
<dbReference type="Gene3D" id="1.20.1160.11">
    <property type="entry name" value="Paired amphipathic helix"/>
    <property type="match status" value="2"/>
</dbReference>
<comment type="caution">
    <text evidence="6">The sequence shown here is derived from an EMBL/GenBank/DDBJ whole genome shotgun (WGS) entry which is preliminary data.</text>
</comment>
<accession>A0A9D5BB67</accession>
<dbReference type="GO" id="GO:0003714">
    <property type="term" value="F:transcription corepressor activity"/>
    <property type="evidence" value="ECO:0007669"/>
    <property type="project" value="InterPro"/>
</dbReference>
<dbReference type="EMBL" id="JAMSHJ010000002">
    <property type="protein sequence ID" value="KAI5437270.1"/>
    <property type="molecule type" value="Genomic_DNA"/>
</dbReference>
<keyword evidence="3" id="KW-0677">Repeat</keyword>
<dbReference type="GO" id="GO:0000122">
    <property type="term" value="P:negative regulation of transcription by RNA polymerase II"/>
    <property type="evidence" value="ECO:0007669"/>
    <property type="project" value="TreeGrafter"/>
</dbReference>
<proteinExistence type="predicted"/>
<protein>
    <submittedName>
        <fullName evidence="6">Uncharacterized protein</fullName>
    </submittedName>
</protein>
<evidence type="ECO:0000256" key="1">
    <source>
        <dbReference type="ARBA" id="ARBA00004123"/>
    </source>
</evidence>
<dbReference type="PROSITE" id="PS51477">
    <property type="entry name" value="PAH"/>
    <property type="match status" value="2"/>
</dbReference>